<dbReference type="PIRSF" id="PIRSF000706">
    <property type="entry name" value="Kanamycin_kin"/>
    <property type="match status" value="1"/>
</dbReference>
<comment type="caution">
    <text evidence="11">The sequence shown here is derived from an EMBL/GenBank/DDBJ whole genome shotgun (WGS) entry which is preliminary data.</text>
</comment>
<organism evidence="11 12">
    <name type="scientific">Paenibacillus odorifer</name>
    <dbReference type="NCBI Taxonomy" id="189426"/>
    <lineage>
        <taxon>Bacteria</taxon>
        <taxon>Bacillati</taxon>
        <taxon>Bacillota</taxon>
        <taxon>Bacilli</taxon>
        <taxon>Bacillales</taxon>
        <taxon>Paenibacillaceae</taxon>
        <taxon>Paenibacillus</taxon>
    </lineage>
</organism>
<name>A0A1R0ZEL5_9BACL</name>
<proteinExistence type="inferred from homology"/>
<evidence type="ECO:0000256" key="4">
    <source>
        <dbReference type="ARBA" id="ARBA00022777"/>
    </source>
</evidence>
<evidence type="ECO:0000256" key="5">
    <source>
        <dbReference type="ARBA" id="ARBA00022840"/>
    </source>
</evidence>
<dbReference type="InterPro" id="IPR024165">
    <property type="entry name" value="Kan/Strep_kinase"/>
</dbReference>
<dbReference type="InterPro" id="IPR051678">
    <property type="entry name" value="AGP_Transferase"/>
</dbReference>
<evidence type="ECO:0000256" key="2">
    <source>
        <dbReference type="ARBA" id="ARBA00022679"/>
    </source>
</evidence>
<keyword evidence="5 7" id="KW-0067">ATP-binding</keyword>
<keyword evidence="4 7" id="KW-0418">Kinase</keyword>
<evidence type="ECO:0000259" key="10">
    <source>
        <dbReference type="Pfam" id="PF01636"/>
    </source>
</evidence>
<dbReference type="AlphaFoldDB" id="A0A1R0ZEL5"/>
<feature type="domain" description="Aminoglycoside phosphotransferase" evidence="10">
    <location>
        <begin position="42"/>
        <end position="251"/>
    </location>
</feature>
<dbReference type="PANTHER" id="PTHR21310">
    <property type="entry name" value="AMINOGLYCOSIDE PHOSPHOTRANSFERASE-RELATED-RELATED"/>
    <property type="match status" value="1"/>
</dbReference>
<dbReference type="Pfam" id="PF01636">
    <property type="entry name" value="APH"/>
    <property type="match status" value="1"/>
</dbReference>
<evidence type="ECO:0000313" key="12">
    <source>
        <dbReference type="Proteomes" id="UP000187425"/>
    </source>
</evidence>
<keyword evidence="9" id="KW-0479">Metal-binding</keyword>
<dbReference type="GO" id="GO:0016301">
    <property type="term" value="F:kinase activity"/>
    <property type="evidence" value="ECO:0007669"/>
    <property type="project" value="UniProtKB-KW"/>
</dbReference>
<sequence>MNTRFSMPFKLVNQSELLKTTIIEKGRNYQSLHILEFDNSVKYVLKEKNVKDSGSLMDEAERLKWVNDVIPSPKVISYQMENGKEYLVMTYIEGCTAEEYQQEEGDKSLGYILGEGLRTIHNVPIDNCFFNDFLPEKLIDMVKNNINERKLEVIEVINNSFPNHTIEQLINFLEMNKASTEELVFTHGDYGSGNVMINNGRIEAFIDLGGSGISDPYYDIYYLVKSLTYYTDRKEEIVEFMKGYGISELDENKMKFHQIIDTLLL</sequence>
<dbReference type="InterPro" id="IPR011009">
    <property type="entry name" value="Kinase-like_dom_sf"/>
</dbReference>
<keyword evidence="6 7" id="KW-0046">Antibiotic resistance</keyword>
<dbReference type="EMBL" id="MPTW01000010">
    <property type="protein sequence ID" value="OME68142.1"/>
    <property type="molecule type" value="Genomic_DNA"/>
</dbReference>
<dbReference type="Proteomes" id="UP000187425">
    <property type="component" value="Unassembled WGS sequence"/>
</dbReference>
<evidence type="ECO:0000256" key="9">
    <source>
        <dbReference type="PIRSR" id="PIRSR000706-2"/>
    </source>
</evidence>
<keyword evidence="2 7" id="KW-0808">Transferase</keyword>
<gene>
    <name evidence="11" type="ORF">BSK65_18690</name>
</gene>
<evidence type="ECO:0000256" key="3">
    <source>
        <dbReference type="ARBA" id="ARBA00022741"/>
    </source>
</evidence>
<reference evidence="11 12" key="1">
    <citation type="submission" date="2016-11" db="EMBL/GenBank/DDBJ databases">
        <title>Paenibacillus species isolates.</title>
        <authorList>
            <person name="Beno S.M."/>
        </authorList>
    </citation>
    <scope>NUCLEOTIDE SEQUENCE [LARGE SCALE GENOMIC DNA]</scope>
    <source>
        <strain evidence="11 12">FSL H7-0443</strain>
    </source>
</reference>
<evidence type="ECO:0000256" key="8">
    <source>
        <dbReference type="PIRSR" id="PIRSR000706-1"/>
    </source>
</evidence>
<feature type="active site" description="Proton acceptor" evidence="8">
    <location>
        <position position="189"/>
    </location>
</feature>
<dbReference type="InterPro" id="IPR002575">
    <property type="entry name" value="Aminoglycoside_PTrfase"/>
</dbReference>
<evidence type="ECO:0000256" key="1">
    <source>
        <dbReference type="ARBA" id="ARBA00006219"/>
    </source>
</evidence>
<evidence type="ECO:0000256" key="7">
    <source>
        <dbReference type="PIRNR" id="PIRNR000706"/>
    </source>
</evidence>
<dbReference type="Gene3D" id="3.90.1200.10">
    <property type="match status" value="1"/>
</dbReference>
<accession>A0A1R0ZEL5</accession>
<comment type="similarity">
    <text evidence="1 7">Belongs to the aminoglycoside phosphotransferase family.</text>
</comment>
<dbReference type="GO" id="GO:0046677">
    <property type="term" value="P:response to antibiotic"/>
    <property type="evidence" value="ECO:0007669"/>
    <property type="project" value="UniProtKB-KW"/>
</dbReference>
<evidence type="ECO:0000256" key="6">
    <source>
        <dbReference type="ARBA" id="ARBA00023251"/>
    </source>
</evidence>
<dbReference type="Gene3D" id="3.30.200.20">
    <property type="entry name" value="Phosphorylase Kinase, domain 1"/>
    <property type="match status" value="1"/>
</dbReference>
<dbReference type="SUPFAM" id="SSF56112">
    <property type="entry name" value="Protein kinase-like (PK-like)"/>
    <property type="match status" value="1"/>
</dbReference>
<dbReference type="GO" id="GO:0046872">
    <property type="term" value="F:metal ion binding"/>
    <property type="evidence" value="ECO:0007669"/>
    <property type="project" value="UniProtKB-KW"/>
</dbReference>
<evidence type="ECO:0000313" key="11">
    <source>
        <dbReference type="EMBL" id="OME68142.1"/>
    </source>
</evidence>
<dbReference type="GO" id="GO:0005524">
    <property type="term" value="F:ATP binding"/>
    <property type="evidence" value="ECO:0007669"/>
    <property type="project" value="UniProtKB-KW"/>
</dbReference>
<keyword evidence="9" id="KW-0460">Magnesium</keyword>
<feature type="binding site" evidence="9">
    <location>
        <position position="194"/>
    </location>
    <ligand>
        <name>Mg(2+)</name>
        <dbReference type="ChEBI" id="CHEBI:18420"/>
    </ligand>
</feature>
<protein>
    <recommendedName>
        <fullName evidence="10">Aminoglycoside phosphotransferase domain-containing protein</fullName>
    </recommendedName>
</protein>
<dbReference type="PANTHER" id="PTHR21310:SF41">
    <property type="entry name" value="3'-PHOSPHOTRANSFERASE, PUTATIVE-RELATED"/>
    <property type="match status" value="1"/>
</dbReference>
<feature type="binding site" evidence="9">
    <location>
        <position position="207"/>
    </location>
    <ligand>
        <name>Mg(2+)</name>
        <dbReference type="ChEBI" id="CHEBI:18420"/>
    </ligand>
</feature>
<dbReference type="GO" id="GO:0016773">
    <property type="term" value="F:phosphotransferase activity, alcohol group as acceptor"/>
    <property type="evidence" value="ECO:0007669"/>
    <property type="project" value="InterPro"/>
</dbReference>
<keyword evidence="3 7" id="KW-0547">Nucleotide-binding</keyword>